<evidence type="ECO:0000313" key="3">
    <source>
        <dbReference type="Proteomes" id="UP000680158"/>
    </source>
</evidence>
<dbReference type="SUPFAM" id="SSF158682">
    <property type="entry name" value="TerB-like"/>
    <property type="match status" value="1"/>
</dbReference>
<dbReference type="Proteomes" id="UP000680158">
    <property type="component" value="Unassembled WGS sequence"/>
</dbReference>
<comment type="caution">
    <text evidence="2">The sequence shown here is derived from an EMBL/GenBank/DDBJ whole genome shotgun (WGS) entry which is preliminary data.</text>
</comment>
<accession>A0A941DE89</accession>
<dbReference type="AlphaFoldDB" id="A0A941DE89"/>
<dbReference type="InterPro" id="IPR029024">
    <property type="entry name" value="TerB-like"/>
</dbReference>
<evidence type="ECO:0000256" key="1">
    <source>
        <dbReference type="SAM" id="MobiDB-lite"/>
    </source>
</evidence>
<feature type="region of interest" description="Disordered" evidence="1">
    <location>
        <begin position="139"/>
        <end position="163"/>
    </location>
</feature>
<name>A0A941DE89_9BURK</name>
<dbReference type="EMBL" id="JAGSPM010000002">
    <property type="protein sequence ID" value="MBR7745875.1"/>
    <property type="molecule type" value="Genomic_DNA"/>
</dbReference>
<dbReference type="RefSeq" id="WP_212683232.1">
    <property type="nucleotide sequence ID" value="NZ_JAGSPM010000002.1"/>
</dbReference>
<reference evidence="2 3" key="1">
    <citation type="submission" date="2021-04" db="EMBL/GenBank/DDBJ databases">
        <title>novel species isolated from subtropical streams in China.</title>
        <authorList>
            <person name="Lu H."/>
        </authorList>
    </citation>
    <scope>NUCLEOTIDE SEQUENCE [LARGE SCALE GENOMIC DNA]</scope>
    <source>
        <strain evidence="2 3">BYS107W</strain>
    </source>
</reference>
<dbReference type="CDD" id="cd07177">
    <property type="entry name" value="terB_like"/>
    <property type="match status" value="1"/>
</dbReference>
<sequence>MRQYRTDSPEAMARIIALSMLVDGGLDKTELDVIHHHSVLEHIGVSTATFNDIVQELCEDMLQSMPGYHLGRIDLDDELTERSIDAMLTEIQDPQHRKFLLRMMLAVVDADNYLSDSETILLSRAMQIWDLELTRETKQSHNPSDMLTQQSNARPPSIIEMHF</sequence>
<proteinExistence type="predicted"/>
<organism evidence="2 3">
    <name type="scientific">Undibacterium baiyunense</name>
    <dbReference type="NCBI Taxonomy" id="2828731"/>
    <lineage>
        <taxon>Bacteria</taxon>
        <taxon>Pseudomonadati</taxon>
        <taxon>Pseudomonadota</taxon>
        <taxon>Betaproteobacteria</taxon>
        <taxon>Burkholderiales</taxon>
        <taxon>Oxalobacteraceae</taxon>
        <taxon>Undibacterium</taxon>
    </lineage>
</organism>
<dbReference type="Gene3D" id="1.10.3680.10">
    <property type="entry name" value="TerB-like"/>
    <property type="match status" value="1"/>
</dbReference>
<evidence type="ECO:0000313" key="2">
    <source>
        <dbReference type="EMBL" id="MBR7745875.1"/>
    </source>
</evidence>
<feature type="compositionally biased region" description="Polar residues" evidence="1">
    <location>
        <begin position="140"/>
        <end position="154"/>
    </location>
</feature>
<keyword evidence="3" id="KW-1185">Reference proteome</keyword>
<gene>
    <name evidence="2" type="ORF">KDM92_04730</name>
</gene>
<protein>
    <submittedName>
        <fullName evidence="2">TerB family tellurite resistance protein</fullName>
    </submittedName>
</protein>